<dbReference type="RefSeq" id="XP_028487025.1">
    <property type="nucleotide sequence ID" value="XM_028628761.1"/>
</dbReference>
<feature type="transmembrane region" description="Helical" evidence="1">
    <location>
        <begin position="48"/>
        <end position="68"/>
    </location>
</feature>
<keyword evidence="3" id="KW-1185">Reference proteome</keyword>
<protein>
    <recommendedName>
        <fullName evidence="4">Lysine-specific metallo-endopeptidase domain-containing protein</fullName>
    </recommendedName>
</protein>
<dbReference type="AlphaFoldDB" id="A0A443HZZ8"/>
<evidence type="ECO:0000313" key="3">
    <source>
        <dbReference type="Proteomes" id="UP000283841"/>
    </source>
</evidence>
<reference evidence="2 3" key="1">
    <citation type="journal article" date="2018" name="Front. Microbiol.">
        <title>Genomic and genetic insights into a cosmopolitan fungus, Paecilomyces variotii (Eurotiales).</title>
        <authorList>
            <person name="Urquhart A.S."/>
            <person name="Mondo S.J."/>
            <person name="Makela M.R."/>
            <person name="Hane J.K."/>
            <person name="Wiebenga A."/>
            <person name="He G."/>
            <person name="Mihaltcheva S."/>
            <person name="Pangilinan J."/>
            <person name="Lipzen A."/>
            <person name="Barry K."/>
            <person name="de Vries R.P."/>
            <person name="Grigoriev I.V."/>
            <person name="Idnurm A."/>
        </authorList>
    </citation>
    <scope>NUCLEOTIDE SEQUENCE [LARGE SCALE GENOMIC DNA]</scope>
    <source>
        <strain evidence="2 3">CBS 101075</strain>
    </source>
</reference>
<dbReference type="EMBL" id="RCNU01000002">
    <property type="protein sequence ID" value="RWQ97380.1"/>
    <property type="molecule type" value="Genomic_DNA"/>
</dbReference>
<dbReference type="GO" id="GO:0008237">
    <property type="term" value="F:metallopeptidase activity"/>
    <property type="evidence" value="ECO:0007669"/>
    <property type="project" value="InterPro"/>
</dbReference>
<name>A0A443HZZ8_BYSSP</name>
<dbReference type="Gene3D" id="3.40.390.10">
    <property type="entry name" value="Collagenase (Catalytic Domain)"/>
    <property type="match status" value="1"/>
</dbReference>
<keyword evidence="1" id="KW-0812">Transmembrane</keyword>
<dbReference type="VEuPathDB" id="FungiDB:C8Q69DRAFT_441578"/>
<dbReference type="InterPro" id="IPR024079">
    <property type="entry name" value="MetalloPept_cat_dom_sf"/>
</dbReference>
<proteinExistence type="predicted"/>
<evidence type="ECO:0000313" key="2">
    <source>
        <dbReference type="EMBL" id="RWQ97380.1"/>
    </source>
</evidence>
<feature type="transmembrane region" description="Helical" evidence="1">
    <location>
        <begin position="6"/>
        <end position="27"/>
    </location>
</feature>
<keyword evidence="1" id="KW-0472">Membrane</keyword>
<evidence type="ECO:0008006" key="4">
    <source>
        <dbReference type="Google" id="ProtNLM"/>
    </source>
</evidence>
<accession>A0A443HZZ8</accession>
<dbReference type="GeneID" id="39598038"/>
<evidence type="ECO:0000256" key="1">
    <source>
        <dbReference type="SAM" id="Phobius"/>
    </source>
</evidence>
<comment type="caution">
    <text evidence="2">The sequence shown here is derived from an EMBL/GenBank/DDBJ whole genome shotgun (WGS) entry which is preliminary data.</text>
</comment>
<keyword evidence="1" id="KW-1133">Transmembrane helix</keyword>
<sequence length="340" mass="39185">MVVEAVLRLFIALNSHVILVLLCRLFHICVFQNLSSYRLCTMVSKYKGIIILWNLFWVMSFIHLWPIALAQRTRTKLLYDAGSRYRRNHDSIQTVRDNLGTQRRHLSPGDRAKLDIFMALYGIFDETDQQSIATVRPKIERVLWYARELYRAMYEDTFSISIFCNDDHLVSNGLPALTNTGALAKDEYGRQKYIYKSAVVPGIQTAEAGKCDANPNWQALMVTTRNRITDVFTICARAWPRWTEHIDDYKGLHVSQMLGLYLQNIDIKTPELTLIHEFTHSESLFAQWVMEDEVTLDDPALGYTGQGAYGFENIYQLAQDPRTQHKALKNSDTFAFLNGV</sequence>
<organism evidence="2 3">
    <name type="scientific">Byssochlamys spectabilis</name>
    <name type="common">Paecilomyces variotii</name>
    <dbReference type="NCBI Taxonomy" id="264951"/>
    <lineage>
        <taxon>Eukaryota</taxon>
        <taxon>Fungi</taxon>
        <taxon>Dikarya</taxon>
        <taxon>Ascomycota</taxon>
        <taxon>Pezizomycotina</taxon>
        <taxon>Eurotiomycetes</taxon>
        <taxon>Eurotiomycetidae</taxon>
        <taxon>Eurotiales</taxon>
        <taxon>Thermoascaceae</taxon>
        <taxon>Paecilomyces</taxon>
    </lineage>
</organism>
<gene>
    <name evidence="2" type="ORF">C8Q69DRAFT_441578</name>
</gene>
<dbReference type="Proteomes" id="UP000283841">
    <property type="component" value="Unassembled WGS sequence"/>
</dbReference>